<reference evidence="10 11" key="1">
    <citation type="submission" date="2007-01" db="EMBL/GenBank/DDBJ databases">
        <title>Draft genome sequence of Collinsella aerofaciens (ATCC 25986).</title>
        <authorList>
            <person name="Sudarsanam P."/>
            <person name="Ley R."/>
            <person name="Guruge J."/>
            <person name="Turnbaugh P.J."/>
            <person name="Mahowald M."/>
            <person name="Liep D."/>
            <person name="Gordon J."/>
        </authorList>
    </citation>
    <scope>NUCLEOTIDE SEQUENCE [LARGE SCALE GENOMIC DNA]</scope>
    <source>
        <strain evidence="11">ATCC 25986 / DSM 3979 / JCM 10188 / KCTC 3647 / NCTC 11838 / VPI 1003</strain>
    </source>
</reference>
<comment type="subcellular location">
    <subcellularLocation>
        <location evidence="1">Cell membrane</location>
        <topology evidence="1">Multi-pass membrane protein</topology>
    </subcellularLocation>
</comment>
<comment type="similarity">
    <text evidence="2">Belongs to the VirD4/TraG family.</text>
</comment>
<feature type="compositionally biased region" description="Basic and acidic residues" evidence="7">
    <location>
        <begin position="601"/>
        <end position="612"/>
    </location>
</feature>
<gene>
    <name evidence="10" type="ORF">COLAER_01253</name>
</gene>
<feature type="chain" id="PRO_5002666843" evidence="9">
    <location>
        <begin position="27"/>
        <end position="640"/>
    </location>
</feature>
<evidence type="ECO:0000256" key="5">
    <source>
        <dbReference type="ARBA" id="ARBA00022989"/>
    </source>
</evidence>
<feature type="region of interest" description="Disordered" evidence="7">
    <location>
        <begin position="601"/>
        <end position="640"/>
    </location>
</feature>
<evidence type="ECO:0000256" key="2">
    <source>
        <dbReference type="ARBA" id="ARBA00008806"/>
    </source>
</evidence>
<dbReference type="Pfam" id="PF02534">
    <property type="entry name" value="T4SS-DNA_transf"/>
    <property type="match status" value="1"/>
</dbReference>
<feature type="region of interest" description="Disordered" evidence="7">
    <location>
        <begin position="503"/>
        <end position="527"/>
    </location>
</feature>
<dbReference type="InterPro" id="IPR003688">
    <property type="entry name" value="TraG/VirD4"/>
</dbReference>
<dbReference type="Gene3D" id="3.40.50.300">
    <property type="entry name" value="P-loop containing nucleotide triphosphate hydrolases"/>
    <property type="match status" value="1"/>
</dbReference>
<keyword evidence="5 8" id="KW-1133">Transmembrane helix</keyword>
<keyword evidence="4 8" id="KW-0812">Transmembrane</keyword>
<dbReference type="AlphaFoldDB" id="A4E9Z8"/>
<evidence type="ECO:0000256" key="3">
    <source>
        <dbReference type="ARBA" id="ARBA00022475"/>
    </source>
</evidence>
<dbReference type="Proteomes" id="UP000002979">
    <property type="component" value="Unassembled WGS sequence"/>
</dbReference>
<dbReference type="PANTHER" id="PTHR37937">
    <property type="entry name" value="CONJUGATIVE TRANSFER: DNA TRANSPORT"/>
    <property type="match status" value="1"/>
</dbReference>
<accession>A4E9Z8</accession>
<keyword evidence="3" id="KW-1003">Cell membrane</keyword>
<evidence type="ECO:0000256" key="9">
    <source>
        <dbReference type="SAM" id="SignalP"/>
    </source>
</evidence>
<evidence type="ECO:0000256" key="4">
    <source>
        <dbReference type="ARBA" id="ARBA00022692"/>
    </source>
</evidence>
<feature type="transmembrane region" description="Helical" evidence="8">
    <location>
        <begin position="36"/>
        <end position="57"/>
    </location>
</feature>
<keyword evidence="9" id="KW-0732">Signal</keyword>
<feature type="compositionally biased region" description="Low complexity" evidence="7">
    <location>
        <begin position="508"/>
        <end position="526"/>
    </location>
</feature>
<name>A4E9Z8_COLAA</name>
<dbReference type="GO" id="GO:0005886">
    <property type="term" value="C:plasma membrane"/>
    <property type="evidence" value="ECO:0007669"/>
    <property type="project" value="UniProtKB-SubCell"/>
</dbReference>
<feature type="transmembrane region" description="Helical" evidence="8">
    <location>
        <begin position="64"/>
        <end position="84"/>
    </location>
</feature>
<sequence>MIMKTKMPTALISSLLLAILACPVLAVPVDDFVAGTPLGAAAIPSSFGVDTVLGWWLTGGFTACPLGTLLTFLLAFCICTLIAYSTTLNARAEDGGVLGDAHVKTGREVIKGSMTWDGSTNPSSRGFVYGFTKYHGKPCYLYEPKKMAFVSGATGSGKSRFLYLPSIDLLSYGGASNGSEPATLIVSDVKNELIELTGDELARRGYRVLLLDTQHPYRGQRFNPLKQVLDLHAEGRDQEAEQAADAIAELVVQDDEKDKGSHWTASARGLLSALVLLVSMSDECPEESKHLATVCEVLDRGTEAEGDDPSEPLKAVFRALPSGHPAKGRASQFVSSGGNELRSILSTLKVALRPFSSAPVAWMTSGSDIDPHTVLTEKSAVFLHVLDEGSPYNCIAAMFLSQLWASVQAVADVNGGRLPRPVQILGDEWGNLPRVECLPALLSLGRGCGTFWVGATQDVSQLNKYGERDGRRKILANCGVKIAMKLAEEEDRRYFTELIGKTTRHTQGTSNGRAASGTSSSTSYSESADDVIHPWEWRGMAPDRDGIIVVKHADNGMPACRAGVFRSPVTDCTNTPTREHFDLGTPEHEAENRRAYQRRLDESAAGKMREEASTWCPKWPEPEKKNGSKPGGKFSGLSLD</sequence>
<comment type="caution">
    <text evidence="10">The sequence shown here is derived from an EMBL/GenBank/DDBJ whole genome shotgun (WGS) entry which is preliminary data.</text>
</comment>
<protein>
    <submittedName>
        <fullName evidence="10">TraG/TraD family protein</fullName>
    </submittedName>
</protein>
<evidence type="ECO:0000313" key="10">
    <source>
        <dbReference type="EMBL" id="EBA39666.1"/>
    </source>
</evidence>
<organism evidence="10 11">
    <name type="scientific">Collinsella aerofaciens (strain ATCC 25986 / DSM 3979 / JCM 10188 / KCTC 3647 / NCTC 11838 / VPI 1003)</name>
    <dbReference type="NCBI Taxonomy" id="411903"/>
    <lineage>
        <taxon>Bacteria</taxon>
        <taxon>Bacillati</taxon>
        <taxon>Actinomycetota</taxon>
        <taxon>Coriobacteriia</taxon>
        <taxon>Coriobacteriales</taxon>
        <taxon>Coriobacteriaceae</taxon>
        <taxon>Collinsella</taxon>
    </lineage>
</organism>
<evidence type="ECO:0000256" key="7">
    <source>
        <dbReference type="SAM" id="MobiDB-lite"/>
    </source>
</evidence>
<dbReference type="CDD" id="cd01127">
    <property type="entry name" value="TrwB_TraG_TraD_VirD4"/>
    <property type="match status" value="1"/>
</dbReference>
<evidence type="ECO:0000256" key="8">
    <source>
        <dbReference type="SAM" id="Phobius"/>
    </source>
</evidence>
<dbReference type="PROSITE" id="PS51257">
    <property type="entry name" value="PROKAR_LIPOPROTEIN"/>
    <property type="match status" value="1"/>
</dbReference>
<dbReference type="SUPFAM" id="SSF52540">
    <property type="entry name" value="P-loop containing nucleoside triphosphate hydrolases"/>
    <property type="match status" value="1"/>
</dbReference>
<keyword evidence="6 8" id="KW-0472">Membrane</keyword>
<reference evidence="10 11" key="2">
    <citation type="submission" date="2007-04" db="EMBL/GenBank/DDBJ databases">
        <authorList>
            <person name="Fulton L."/>
            <person name="Clifton S."/>
            <person name="Fulton B."/>
            <person name="Xu J."/>
            <person name="Minx P."/>
            <person name="Mardis E.R."/>
            <person name="Wilson R.K."/>
        </authorList>
    </citation>
    <scope>NUCLEOTIDE SEQUENCE [LARGE SCALE GENOMIC DNA]</scope>
    <source>
        <strain evidence="11">ATCC 25986 / DSM 3979 / JCM 10188 / KCTC 3647 / NCTC 11838 / VPI 1003</strain>
    </source>
</reference>
<dbReference type="PANTHER" id="PTHR37937:SF1">
    <property type="entry name" value="CONJUGATIVE TRANSFER: DNA TRANSPORT"/>
    <property type="match status" value="1"/>
</dbReference>
<feature type="signal peptide" evidence="9">
    <location>
        <begin position="1"/>
        <end position="26"/>
    </location>
</feature>
<dbReference type="InterPro" id="IPR051539">
    <property type="entry name" value="T4SS-coupling_protein"/>
</dbReference>
<evidence type="ECO:0000313" key="11">
    <source>
        <dbReference type="Proteomes" id="UP000002979"/>
    </source>
</evidence>
<dbReference type="InterPro" id="IPR027417">
    <property type="entry name" value="P-loop_NTPase"/>
</dbReference>
<evidence type="ECO:0000256" key="6">
    <source>
        <dbReference type="ARBA" id="ARBA00023136"/>
    </source>
</evidence>
<proteinExistence type="inferred from homology"/>
<dbReference type="EMBL" id="AAVN02000004">
    <property type="protein sequence ID" value="EBA39666.1"/>
    <property type="molecule type" value="Genomic_DNA"/>
</dbReference>
<evidence type="ECO:0000256" key="1">
    <source>
        <dbReference type="ARBA" id="ARBA00004651"/>
    </source>
</evidence>